<organism evidence="1 2">
    <name type="scientific">Ktedonobacter robiniae</name>
    <dbReference type="NCBI Taxonomy" id="2778365"/>
    <lineage>
        <taxon>Bacteria</taxon>
        <taxon>Bacillati</taxon>
        <taxon>Chloroflexota</taxon>
        <taxon>Ktedonobacteria</taxon>
        <taxon>Ktedonobacterales</taxon>
        <taxon>Ktedonobacteraceae</taxon>
        <taxon>Ktedonobacter</taxon>
    </lineage>
</organism>
<keyword evidence="2" id="KW-1185">Reference proteome</keyword>
<sequence length="74" mass="8562">MTHYTNNYNRYEYGSTPAYAYVEHINHTHLEMETLKRLCRQDADTILLDLSSEYDDYADYGSGGPAQAYLSTRS</sequence>
<gene>
    <name evidence="1" type="ORF">KSB_56310</name>
</gene>
<name>A0ABQ3UWD5_9CHLR</name>
<protein>
    <submittedName>
        <fullName evidence="1">Uncharacterized protein</fullName>
    </submittedName>
</protein>
<evidence type="ECO:0000313" key="1">
    <source>
        <dbReference type="EMBL" id="GHO57156.1"/>
    </source>
</evidence>
<reference evidence="1 2" key="1">
    <citation type="journal article" date="2021" name="Int. J. Syst. Evol. Microbiol.">
        <title>Reticulibacter mediterranei gen. nov., sp. nov., within the new family Reticulibacteraceae fam. nov., and Ktedonospora formicarum gen. nov., sp. nov., Ktedonobacter robiniae sp. nov., Dictyobacter formicarum sp. nov. and Dictyobacter arantiisoli sp. nov., belonging to the class Ktedonobacteria.</title>
        <authorList>
            <person name="Yabe S."/>
            <person name="Zheng Y."/>
            <person name="Wang C.M."/>
            <person name="Sakai Y."/>
            <person name="Abe K."/>
            <person name="Yokota A."/>
            <person name="Donadio S."/>
            <person name="Cavaletti L."/>
            <person name="Monciardini P."/>
        </authorList>
    </citation>
    <scope>NUCLEOTIDE SEQUENCE [LARGE SCALE GENOMIC DNA]</scope>
    <source>
        <strain evidence="1 2">SOSP1-30</strain>
    </source>
</reference>
<evidence type="ECO:0000313" key="2">
    <source>
        <dbReference type="Proteomes" id="UP000654345"/>
    </source>
</evidence>
<comment type="caution">
    <text evidence="1">The sequence shown here is derived from an EMBL/GenBank/DDBJ whole genome shotgun (WGS) entry which is preliminary data.</text>
</comment>
<dbReference type="EMBL" id="BNJG01000002">
    <property type="protein sequence ID" value="GHO57156.1"/>
    <property type="molecule type" value="Genomic_DNA"/>
</dbReference>
<accession>A0ABQ3UWD5</accession>
<dbReference type="Proteomes" id="UP000654345">
    <property type="component" value="Unassembled WGS sequence"/>
</dbReference>
<dbReference type="RefSeq" id="WP_201373580.1">
    <property type="nucleotide sequence ID" value="NZ_BNJG01000002.1"/>
</dbReference>
<proteinExistence type="predicted"/>